<organism evidence="2 3">
    <name type="scientific">Candidatus Kaiserbacteria bacterium RIFCSPHIGHO2_01_FULL_53_29</name>
    <dbReference type="NCBI Taxonomy" id="1798480"/>
    <lineage>
        <taxon>Bacteria</taxon>
        <taxon>Candidatus Kaiseribacteriota</taxon>
    </lineage>
</organism>
<proteinExistence type="predicted"/>
<gene>
    <name evidence="2" type="ORF">A2851_03860</name>
</gene>
<protein>
    <recommendedName>
        <fullName evidence="4">CDP-2,3-bis-(O-geranylgeranyl)-sn-glycerol synthase</fullName>
    </recommendedName>
</protein>
<feature type="transmembrane region" description="Helical" evidence="1">
    <location>
        <begin position="136"/>
        <end position="157"/>
    </location>
</feature>
<keyword evidence="1" id="KW-1133">Transmembrane helix</keyword>
<evidence type="ECO:0000313" key="3">
    <source>
        <dbReference type="Proteomes" id="UP000176863"/>
    </source>
</evidence>
<dbReference type="Proteomes" id="UP000176863">
    <property type="component" value="Unassembled WGS sequence"/>
</dbReference>
<name>A0A1F6CWS6_9BACT</name>
<comment type="caution">
    <text evidence="2">The sequence shown here is derived from an EMBL/GenBank/DDBJ whole genome shotgun (WGS) entry which is preliminary data.</text>
</comment>
<feature type="transmembrane region" description="Helical" evidence="1">
    <location>
        <begin position="48"/>
        <end position="66"/>
    </location>
</feature>
<evidence type="ECO:0000313" key="2">
    <source>
        <dbReference type="EMBL" id="OGG53547.1"/>
    </source>
</evidence>
<evidence type="ECO:0008006" key="4">
    <source>
        <dbReference type="Google" id="ProtNLM"/>
    </source>
</evidence>
<evidence type="ECO:0000256" key="1">
    <source>
        <dbReference type="SAM" id="Phobius"/>
    </source>
</evidence>
<sequence>MLQLIYIALPAFVANMLPVFATHWDIFPTLAHPIDERRFGVNKTWRGLVVGVIGAIAIASAQWLIFSPYPTLMHALLFGALAGSGALGGDLIKSFFKRLFGIENGRPFVPFDQIDYMLGFLLFTYPLATWSFADALFLLVFALIANPVVNGLAYAIGLKKTFW</sequence>
<reference evidence="2 3" key="1">
    <citation type="journal article" date="2016" name="Nat. Commun.">
        <title>Thousands of microbial genomes shed light on interconnected biogeochemical processes in an aquifer system.</title>
        <authorList>
            <person name="Anantharaman K."/>
            <person name="Brown C.T."/>
            <person name="Hug L.A."/>
            <person name="Sharon I."/>
            <person name="Castelle C.J."/>
            <person name="Probst A.J."/>
            <person name="Thomas B.C."/>
            <person name="Singh A."/>
            <person name="Wilkins M.J."/>
            <person name="Karaoz U."/>
            <person name="Brodie E.L."/>
            <person name="Williams K.H."/>
            <person name="Hubbard S.S."/>
            <person name="Banfield J.F."/>
        </authorList>
    </citation>
    <scope>NUCLEOTIDE SEQUENCE [LARGE SCALE GENOMIC DNA]</scope>
</reference>
<dbReference type="InterPro" id="IPR032690">
    <property type="entry name" value="CarS"/>
</dbReference>
<dbReference type="PANTHER" id="PTHR39650">
    <property type="entry name" value="CDP-ARCHAEOL SYNTHASE"/>
    <property type="match status" value="1"/>
</dbReference>
<keyword evidence="1" id="KW-0812">Transmembrane</keyword>
<dbReference type="STRING" id="1798480.A2851_03860"/>
<dbReference type="Pfam" id="PF01864">
    <property type="entry name" value="CarS-like"/>
    <property type="match status" value="1"/>
</dbReference>
<feature type="transmembrane region" description="Helical" evidence="1">
    <location>
        <begin position="6"/>
        <end position="27"/>
    </location>
</feature>
<dbReference type="AlphaFoldDB" id="A0A1F6CWS6"/>
<dbReference type="EMBL" id="MFKT01000010">
    <property type="protein sequence ID" value="OGG53547.1"/>
    <property type="molecule type" value="Genomic_DNA"/>
</dbReference>
<accession>A0A1F6CWS6</accession>
<dbReference type="PANTHER" id="PTHR39650:SF1">
    <property type="entry name" value="CDP-ARCHAEOL SYNTHASE"/>
    <property type="match status" value="1"/>
</dbReference>
<keyword evidence="1" id="KW-0472">Membrane</keyword>